<evidence type="ECO:0000313" key="3">
    <source>
        <dbReference type="EMBL" id="JAE20683.1"/>
    </source>
</evidence>
<reference evidence="3" key="2">
    <citation type="journal article" date="2015" name="Data Brief">
        <title>Shoot transcriptome of the giant reed, Arundo donax.</title>
        <authorList>
            <person name="Barrero R.A."/>
            <person name="Guerrero F.D."/>
            <person name="Moolhuijzen P."/>
            <person name="Goolsby J.A."/>
            <person name="Tidwell J."/>
            <person name="Bellgard S.E."/>
            <person name="Bellgard M.I."/>
        </authorList>
    </citation>
    <scope>NUCLEOTIDE SEQUENCE</scope>
    <source>
        <tissue evidence="3">Shoot tissue taken approximately 20 cm above the soil surface</tissue>
    </source>
</reference>
<sequence>MASGRLHGLWYLYLKSFRQLFSCCLILSCSAMQLGISPASRGTPGGPWRLLGDPQQNASRVRAPSGSLCAMTWISPPGSFVMGSVPALGSLDKAKVAV</sequence>
<dbReference type="AlphaFoldDB" id="A0A0A9GJ37"/>
<evidence type="ECO:0000256" key="1">
    <source>
        <dbReference type="SAM" id="MobiDB-lite"/>
    </source>
</evidence>
<protein>
    <recommendedName>
        <fullName evidence="4">Secreted protein</fullName>
    </recommendedName>
</protein>
<dbReference type="EMBL" id="GBRH01177213">
    <property type="protein sequence ID" value="JAE20683.1"/>
    <property type="molecule type" value="Transcribed_RNA"/>
</dbReference>
<accession>A0A0A9GJ37</accession>
<reference evidence="3" key="1">
    <citation type="submission" date="2014-09" db="EMBL/GenBank/DDBJ databases">
        <authorList>
            <person name="Magalhaes I.L.F."/>
            <person name="Oliveira U."/>
            <person name="Santos F.R."/>
            <person name="Vidigal T.H.D.A."/>
            <person name="Brescovit A.D."/>
            <person name="Santos A.J."/>
        </authorList>
    </citation>
    <scope>NUCLEOTIDE SEQUENCE</scope>
    <source>
        <tissue evidence="3">Shoot tissue taken approximately 20 cm above the soil surface</tissue>
    </source>
</reference>
<name>A0A0A9GJ37_ARUDO</name>
<organism evidence="3">
    <name type="scientific">Arundo donax</name>
    <name type="common">Giant reed</name>
    <name type="synonym">Donax arundinaceus</name>
    <dbReference type="NCBI Taxonomy" id="35708"/>
    <lineage>
        <taxon>Eukaryota</taxon>
        <taxon>Viridiplantae</taxon>
        <taxon>Streptophyta</taxon>
        <taxon>Embryophyta</taxon>
        <taxon>Tracheophyta</taxon>
        <taxon>Spermatophyta</taxon>
        <taxon>Magnoliopsida</taxon>
        <taxon>Liliopsida</taxon>
        <taxon>Poales</taxon>
        <taxon>Poaceae</taxon>
        <taxon>PACMAD clade</taxon>
        <taxon>Arundinoideae</taxon>
        <taxon>Arundineae</taxon>
        <taxon>Arundo</taxon>
    </lineage>
</organism>
<evidence type="ECO:0000256" key="2">
    <source>
        <dbReference type="SAM" id="SignalP"/>
    </source>
</evidence>
<keyword evidence="2" id="KW-0732">Signal</keyword>
<proteinExistence type="predicted"/>
<dbReference type="PROSITE" id="PS51257">
    <property type="entry name" value="PROKAR_LIPOPROTEIN"/>
    <property type="match status" value="1"/>
</dbReference>
<feature type="chain" id="PRO_5002062620" description="Secreted protein" evidence="2">
    <location>
        <begin position="32"/>
        <end position="98"/>
    </location>
</feature>
<feature type="region of interest" description="Disordered" evidence="1">
    <location>
        <begin position="41"/>
        <end position="61"/>
    </location>
</feature>
<feature type="signal peptide" evidence="2">
    <location>
        <begin position="1"/>
        <end position="31"/>
    </location>
</feature>
<evidence type="ECO:0008006" key="4">
    <source>
        <dbReference type="Google" id="ProtNLM"/>
    </source>
</evidence>